<proteinExistence type="predicted"/>
<feature type="chain" id="PRO_5045097938" evidence="1">
    <location>
        <begin position="24"/>
        <end position="702"/>
    </location>
</feature>
<dbReference type="Gene3D" id="2.30.40.10">
    <property type="entry name" value="Urease, subunit C, domain 1"/>
    <property type="match status" value="1"/>
</dbReference>
<dbReference type="PANTHER" id="PTHR43135">
    <property type="entry name" value="ALPHA-D-RIBOSE 1-METHYLPHOSPHONATE 5-TRIPHOSPHATE DIPHOSPHATASE"/>
    <property type="match status" value="1"/>
</dbReference>
<protein>
    <submittedName>
        <fullName evidence="3">Amidohydrolase family protein</fullName>
    </submittedName>
</protein>
<sequence>MRDWQKAGLASALLLALAACSPAEDVANTGTNTDGEVAADETATMPEIAESEVFTVLVGGTPIGQMEVTTNEAGYTVDFEFRNNGRGPTLTETVTLDETGMPVGWTVAGNTTFGNAVDESYDYIDNEASWTDTTGSDQAVIEEGAFYVPQNASPYWLAIAARALMADEDGVLPAIPGGELRMTEIDRQNVTNGSDTLEAVVYAMSGTSLNPTYFLMTGEAFFGIITPGFALLAEGFEGEDERLRALAADYGANRFAEIQQRVIRDYDAPVLIRNVHIFDAASETRGDAASVLVEGNRIVSIGAADMARPDDAVEIDGGGGTLLPGFFEMHGHMGETAAFLNIAAGVTSLRDMGNNNEVLSALMARIESGELAGPRIHRSGFIEGRSPFNSNNGILVSSEEEAVAAVHTYADAGVYHQIKIYNSINPDWVPAMIAAARERGLRVAGHVPAFTNADAMIMAGYNELTHINQIMLGWVLEDGEDTRTLLRLTALRRLPGLDLMSEPVQSTIREIAERGIAVDPTFAIHEALLLSRNGEVSPGTVDYVDHLPVDAQRQARSAWADISNEEDDANYRGAFDQITETLRMMREAGILLVPGTDLGGSFTYHRELELYQNIGMTPPEILAWASHGMAEYLGVGDEVGLIEEGYLADFFLVPGDPTQDLSDIKTISMVMADGRVYFPTEIYPEFGIVPFTEAPNVILPAE</sequence>
<keyword evidence="1" id="KW-0732">Signal</keyword>
<dbReference type="InterPro" id="IPR032466">
    <property type="entry name" value="Metal_Hydrolase"/>
</dbReference>
<dbReference type="Gene3D" id="3.20.20.140">
    <property type="entry name" value="Metal-dependent hydrolases"/>
    <property type="match status" value="1"/>
</dbReference>
<feature type="signal peptide" evidence="1">
    <location>
        <begin position="1"/>
        <end position="23"/>
    </location>
</feature>
<dbReference type="InterPro" id="IPR006680">
    <property type="entry name" value="Amidohydro-rel"/>
</dbReference>
<reference evidence="3 4" key="1">
    <citation type="submission" date="2024-01" db="EMBL/GenBank/DDBJ databases">
        <title>Hyphobacterium bacterium isolated from marine sediment.</title>
        <authorList>
            <person name="Zhao S."/>
        </authorList>
    </citation>
    <scope>NUCLEOTIDE SEQUENCE [LARGE SCALE GENOMIC DNA]</scope>
    <source>
        <strain evidence="4">HN65</strain>
    </source>
</reference>
<dbReference type="PANTHER" id="PTHR43135:SF3">
    <property type="entry name" value="ALPHA-D-RIBOSE 1-METHYLPHOSPHONATE 5-TRIPHOSPHATE DIPHOSPHATASE"/>
    <property type="match status" value="1"/>
</dbReference>
<gene>
    <name evidence="3" type="ORF">V0U79_13440</name>
</gene>
<feature type="domain" description="Amidohydrolase-related" evidence="2">
    <location>
        <begin position="341"/>
        <end position="676"/>
    </location>
</feature>
<dbReference type="InterPro" id="IPR051781">
    <property type="entry name" value="Metallo-dep_Hydrolase"/>
</dbReference>
<accession>A0ABU7LTW9</accession>
<dbReference type="PROSITE" id="PS51257">
    <property type="entry name" value="PROKAR_LIPOPROTEIN"/>
    <property type="match status" value="1"/>
</dbReference>
<comment type="caution">
    <text evidence="3">The sequence shown here is derived from an EMBL/GenBank/DDBJ whole genome shotgun (WGS) entry which is preliminary data.</text>
</comment>
<dbReference type="Pfam" id="PF01979">
    <property type="entry name" value="Amidohydro_1"/>
    <property type="match status" value="1"/>
</dbReference>
<keyword evidence="4" id="KW-1185">Reference proteome</keyword>
<dbReference type="SUPFAM" id="SSF51338">
    <property type="entry name" value="Composite domain of metallo-dependent hydrolases"/>
    <property type="match status" value="1"/>
</dbReference>
<organism evidence="3 4">
    <name type="scientific">Hyphobacterium lacteum</name>
    <dbReference type="NCBI Taxonomy" id="3116575"/>
    <lineage>
        <taxon>Bacteria</taxon>
        <taxon>Pseudomonadati</taxon>
        <taxon>Pseudomonadota</taxon>
        <taxon>Alphaproteobacteria</taxon>
        <taxon>Maricaulales</taxon>
        <taxon>Maricaulaceae</taxon>
        <taxon>Hyphobacterium</taxon>
    </lineage>
</organism>
<evidence type="ECO:0000313" key="4">
    <source>
        <dbReference type="Proteomes" id="UP001354971"/>
    </source>
</evidence>
<evidence type="ECO:0000313" key="3">
    <source>
        <dbReference type="EMBL" id="MEE2527365.1"/>
    </source>
</evidence>
<evidence type="ECO:0000259" key="2">
    <source>
        <dbReference type="Pfam" id="PF01979"/>
    </source>
</evidence>
<evidence type="ECO:0000256" key="1">
    <source>
        <dbReference type="SAM" id="SignalP"/>
    </source>
</evidence>
<dbReference type="Proteomes" id="UP001354971">
    <property type="component" value="Unassembled WGS sequence"/>
</dbReference>
<dbReference type="InterPro" id="IPR011059">
    <property type="entry name" value="Metal-dep_hydrolase_composite"/>
</dbReference>
<name>A0ABU7LTW9_9PROT</name>
<dbReference type="EMBL" id="JAZDRP010000013">
    <property type="protein sequence ID" value="MEE2527365.1"/>
    <property type="molecule type" value="Genomic_DNA"/>
</dbReference>
<dbReference type="RefSeq" id="WP_330200027.1">
    <property type="nucleotide sequence ID" value="NZ_JAZDRP010000013.1"/>
</dbReference>
<dbReference type="SUPFAM" id="SSF51556">
    <property type="entry name" value="Metallo-dependent hydrolases"/>
    <property type="match status" value="1"/>
</dbReference>